<dbReference type="Proteomes" id="UP000256838">
    <property type="component" value="Unassembled WGS sequence"/>
</dbReference>
<gene>
    <name evidence="2" type="ORF">DWV00_18580</name>
</gene>
<sequence length="258" mass="26874">MNAQKVSKHLKKIGMVGANVALALGVVVMTGCASPMTSATQNPAVARATPEIVYVRAFDVSPDQCERNDRYVQQQVPGAMPMPGAAVPNCATRLREDVANEIVRQLQAKGWVAMRAEFDEPPSKNALLVEGSFGKVDAGNARRRVLVGLGAGKRELEASVTLTYRPVAGANVPVQNFAAKEQSGKAPGMAESGAVGALTHRLPVALVAGAALHVVSEAKHSSVDTDAKKLATSIVKQVDAVGVANNWGPHGQSRVVGG</sequence>
<dbReference type="InterPro" id="IPR025522">
    <property type="entry name" value="DUF4410"/>
</dbReference>
<name>A0A3D8JX88_9BURK</name>
<evidence type="ECO:0000313" key="2">
    <source>
        <dbReference type="EMBL" id="RDU97254.1"/>
    </source>
</evidence>
<dbReference type="OrthoDB" id="111773at2"/>
<feature type="signal peptide" evidence="1">
    <location>
        <begin position="1"/>
        <end position="33"/>
    </location>
</feature>
<reference evidence="2 3" key="1">
    <citation type="submission" date="2018-08" db="EMBL/GenBank/DDBJ databases">
        <title>Paraburkholderia sp. DHOM06 isolated from forest soil.</title>
        <authorList>
            <person name="Gao Z.-H."/>
            <person name="Qiu L.-H."/>
        </authorList>
    </citation>
    <scope>NUCLEOTIDE SEQUENCE [LARGE SCALE GENOMIC DNA]</scope>
    <source>
        <strain evidence="2 3">DHOM06</strain>
    </source>
</reference>
<evidence type="ECO:0000313" key="3">
    <source>
        <dbReference type="Proteomes" id="UP000256838"/>
    </source>
</evidence>
<feature type="chain" id="PRO_5017545600" evidence="1">
    <location>
        <begin position="34"/>
        <end position="258"/>
    </location>
</feature>
<dbReference type="Pfam" id="PF14366">
    <property type="entry name" value="DUF4410"/>
    <property type="match status" value="1"/>
</dbReference>
<keyword evidence="1" id="KW-0732">Signal</keyword>
<organism evidence="2 3">
    <name type="scientific">Trinickia dinghuensis</name>
    <dbReference type="NCBI Taxonomy" id="2291023"/>
    <lineage>
        <taxon>Bacteria</taxon>
        <taxon>Pseudomonadati</taxon>
        <taxon>Pseudomonadota</taxon>
        <taxon>Betaproteobacteria</taxon>
        <taxon>Burkholderiales</taxon>
        <taxon>Burkholderiaceae</taxon>
        <taxon>Trinickia</taxon>
    </lineage>
</organism>
<evidence type="ECO:0000256" key="1">
    <source>
        <dbReference type="SAM" id="SignalP"/>
    </source>
</evidence>
<dbReference type="PROSITE" id="PS51257">
    <property type="entry name" value="PROKAR_LIPOPROTEIN"/>
    <property type="match status" value="1"/>
</dbReference>
<protein>
    <submittedName>
        <fullName evidence="2">DUF4410 domain-containing protein</fullName>
    </submittedName>
</protein>
<proteinExistence type="predicted"/>
<keyword evidence="3" id="KW-1185">Reference proteome</keyword>
<dbReference type="AlphaFoldDB" id="A0A3D8JX88"/>
<comment type="caution">
    <text evidence="2">The sequence shown here is derived from an EMBL/GenBank/DDBJ whole genome shotgun (WGS) entry which is preliminary data.</text>
</comment>
<accession>A0A3D8JX88</accession>
<dbReference type="EMBL" id="QRGA01000010">
    <property type="protein sequence ID" value="RDU97254.1"/>
    <property type="molecule type" value="Genomic_DNA"/>
</dbReference>